<dbReference type="AlphaFoldDB" id="A0A6C0H392"/>
<evidence type="ECO:0000313" key="1">
    <source>
        <dbReference type="EMBL" id="QHT74615.1"/>
    </source>
</evidence>
<protein>
    <submittedName>
        <fullName evidence="1">Uncharacterized protein</fullName>
    </submittedName>
</protein>
<accession>A0A6C0H392</accession>
<dbReference type="EMBL" id="MN739853">
    <property type="protein sequence ID" value="QHT74615.1"/>
    <property type="molecule type" value="Genomic_DNA"/>
</dbReference>
<reference evidence="1" key="1">
    <citation type="journal article" date="2020" name="Nature">
        <title>Giant virus diversity and host interactions through global metagenomics.</title>
        <authorList>
            <person name="Schulz F."/>
            <person name="Roux S."/>
            <person name="Paez-Espino D."/>
            <person name="Jungbluth S."/>
            <person name="Walsh D.A."/>
            <person name="Denef V.J."/>
            <person name="McMahon K.D."/>
            <person name="Konstantinidis K.T."/>
            <person name="Eloe-Fadrosh E.A."/>
            <person name="Kyrpides N.C."/>
            <person name="Woyke T."/>
        </authorList>
    </citation>
    <scope>NUCLEOTIDE SEQUENCE</scope>
    <source>
        <strain evidence="1">GVMAG-M-3300023179-59</strain>
    </source>
</reference>
<organism evidence="1">
    <name type="scientific">viral metagenome</name>
    <dbReference type="NCBI Taxonomy" id="1070528"/>
    <lineage>
        <taxon>unclassified sequences</taxon>
        <taxon>metagenomes</taxon>
        <taxon>organismal metagenomes</taxon>
    </lineage>
</organism>
<name>A0A6C0H392_9ZZZZ</name>
<sequence length="88" mass="9819">MNIKRLLNSEIGKNIVSILLGIGLATLFRKVCTDKNCIVFNGPIISEFEDKIYKHGEKCYKYKAQPDKCDSTKKVIDITNPEPTGVSA</sequence>
<proteinExistence type="predicted"/>